<accession>A0A7W6RGC7</accession>
<gene>
    <name evidence="3" type="ORF">GGD89_002999</name>
</gene>
<evidence type="ECO:0000313" key="3">
    <source>
        <dbReference type="EMBL" id="MBB4267358.1"/>
    </source>
</evidence>
<comment type="caution">
    <text evidence="3">The sequence shown here is derived from an EMBL/GenBank/DDBJ whole genome shotgun (WGS) entry which is preliminary data.</text>
</comment>
<organism evidence="3 4">
    <name type="scientific">Roseospira visakhapatnamensis</name>
    <dbReference type="NCBI Taxonomy" id="390880"/>
    <lineage>
        <taxon>Bacteria</taxon>
        <taxon>Pseudomonadati</taxon>
        <taxon>Pseudomonadota</taxon>
        <taxon>Alphaproteobacteria</taxon>
        <taxon>Rhodospirillales</taxon>
        <taxon>Rhodospirillaceae</taxon>
        <taxon>Roseospira</taxon>
    </lineage>
</organism>
<dbReference type="RefSeq" id="WP_184046678.1">
    <property type="nucleotide sequence ID" value="NZ_JACIGK010000025.1"/>
</dbReference>
<dbReference type="AlphaFoldDB" id="A0A7W6RGC7"/>
<protein>
    <submittedName>
        <fullName evidence="3">Phage-related tail fiber protein</fullName>
    </submittedName>
</protein>
<dbReference type="Gene3D" id="3.90.1340.10">
    <property type="entry name" value="Phage tail collar domain"/>
    <property type="match status" value="1"/>
</dbReference>
<evidence type="ECO:0000259" key="2">
    <source>
        <dbReference type="Pfam" id="PF12571"/>
    </source>
</evidence>
<name>A0A7W6RGC7_9PROT</name>
<dbReference type="PANTHER" id="PTHR35191">
    <property type="entry name" value="PROPHAGE SIDE TAIL FIBER PROTEIN HOMOLOG STFQ-RELATED"/>
    <property type="match status" value="1"/>
</dbReference>
<dbReference type="SUPFAM" id="SSF88874">
    <property type="entry name" value="Receptor-binding domain of short tail fibre protein gp12"/>
    <property type="match status" value="1"/>
</dbReference>
<evidence type="ECO:0000313" key="4">
    <source>
        <dbReference type="Proteomes" id="UP000554286"/>
    </source>
</evidence>
<sequence>MPDYYTILTVAGQAKIANALALGTTIALDRMAVGDGGGVAITPTETMTALAGETYRGAIERLTADPDNPSWVIAELVIPPDVGGWSVRELGLFDAAGDLIAVANLPETYKPVLAEGSARDMILRMVLEVSDTAAVTLTLDPTVTLASRAWVLSVLPAVIQATTEVRGVVELATVAETQAGADANRAVTPAGLYNTLALVLPVGTILWSGAALPSAGWLVCDGAAVSRTEYGDLFAVLGTTWGAGDGSTTFQVPDLRGEFVRGIDLGRGIDSGRTPGSWQCASHLPHDTDGQHIHSIPDSEAAIDAGLEAPTLEYLTQIWVDSGLKIPPGARDDAPAFYSSTVRPRNVALLPIIRY</sequence>
<proteinExistence type="predicted"/>
<dbReference type="InterPro" id="IPR022225">
    <property type="entry name" value="Phage_tail_fibre_N"/>
</dbReference>
<evidence type="ECO:0000259" key="1">
    <source>
        <dbReference type="Pfam" id="PF07484"/>
    </source>
</evidence>
<dbReference type="InterPro" id="IPR011083">
    <property type="entry name" value="Phage_tail_collar_dom"/>
</dbReference>
<dbReference type="Pfam" id="PF07484">
    <property type="entry name" value="Collar"/>
    <property type="match status" value="1"/>
</dbReference>
<feature type="domain" description="Phage tail collar" evidence="1">
    <location>
        <begin position="203"/>
        <end position="260"/>
    </location>
</feature>
<dbReference type="Proteomes" id="UP000554286">
    <property type="component" value="Unassembled WGS sequence"/>
</dbReference>
<feature type="domain" description="Phage tail fibre protein N-terminal" evidence="2">
    <location>
        <begin position="3"/>
        <end position="148"/>
    </location>
</feature>
<dbReference type="Pfam" id="PF12571">
    <property type="entry name" value="Phage_tail_fib"/>
    <property type="match status" value="1"/>
</dbReference>
<dbReference type="EMBL" id="JACIGK010000025">
    <property type="protein sequence ID" value="MBB4267358.1"/>
    <property type="molecule type" value="Genomic_DNA"/>
</dbReference>
<dbReference type="PANTHER" id="PTHR35191:SF1">
    <property type="entry name" value="PROPHAGE SIDE TAIL FIBER PROTEIN HOMOLOG STFQ-RELATED"/>
    <property type="match status" value="1"/>
</dbReference>
<keyword evidence="4" id="KW-1185">Reference proteome</keyword>
<dbReference type="InterPro" id="IPR051934">
    <property type="entry name" value="Phage_Tail_Fiber_Structural"/>
</dbReference>
<reference evidence="3 4" key="1">
    <citation type="submission" date="2020-08" db="EMBL/GenBank/DDBJ databases">
        <title>Genome sequencing of Purple Non-Sulfur Bacteria from various extreme environments.</title>
        <authorList>
            <person name="Mayer M."/>
        </authorList>
    </citation>
    <scope>NUCLEOTIDE SEQUENCE [LARGE SCALE GENOMIC DNA]</scope>
    <source>
        <strain evidence="3 4">JA131</strain>
    </source>
</reference>
<dbReference type="InterPro" id="IPR037053">
    <property type="entry name" value="Phage_tail_collar_dom_sf"/>
</dbReference>